<name>A0ABS5FYF2_9BRAD</name>
<evidence type="ECO:0008006" key="3">
    <source>
        <dbReference type="Google" id="ProtNLM"/>
    </source>
</evidence>
<protein>
    <recommendedName>
        <fullName evidence="3">Tetratricopeptide repeat protein</fullName>
    </recommendedName>
</protein>
<accession>A0ABS5FYF2</accession>
<dbReference type="Gene3D" id="1.25.40.10">
    <property type="entry name" value="Tetratricopeptide repeat domain"/>
    <property type="match status" value="1"/>
</dbReference>
<dbReference type="InterPro" id="IPR011990">
    <property type="entry name" value="TPR-like_helical_dom_sf"/>
</dbReference>
<dbReference type="RefSeq" id="WP_212495732.1">
    <property type="nucleotide sequence ID" value="NZ_JAFCJH010000115.1"/>
</dbReference>
<dbReference type="EMBL" id="JAFCJH010000115">
    <property type="protein sequence ID" value="MBR0801838.1"/>
    <property type="molecule type" value="Genomic_DNA"/>
</dbReference>
<organism evidence="1 2">
    <name type="scientific">Bradyrhizobium jicamae</name>
    <dbReference type="NCBI Taxonomy" id="280332"/>
    <lineage>
        <taxon>Bacteria</taxon>
        <taxon>Pseudomonadati</taxon>
        <taxon>Pseudomonadota</taxon>
        <taxon>Alphaproteobacteria</taxon>
        <taxon>Hyphomicrobiales</taxon>
        <taxon>Nitrobacteraceae</taxon>
        <taxon>Bradyrhizobium</taxon>
    </lineage>
</organism>
<dbReference type="PANTHER" id="PTHR45588:SF1">
    <property type="entry name" value="WW DOMAIN-CONTAINING PROTEIN"/>
    <property type="match status" value="1"/>
</dbReference>
<gene>
    <name evidence="1" type="ORF">JQ615_41645</name>
</gene>
<proteinExistence type="predicted"/>
<dbReference type="PANTHER" id="PTHR45588">
    <property type="entry name" value="TPR DOMAIN-CONTAINING PROTEIN"/>
    <property type="match status" value="1"/>
</dbReference>
<evidence type="ECO:0000313" key="2">
    <source>
        <dbReference type="Proteomes" id="UP001315278"/>
    </source>
</evidence>
<evidence type="ECO:0000313" key="1">
    <source>
        <dbReference type="EMBL" id="MBR0801838.1"/>
    </source>
</evidence>
<dbReference type="Proteomes" id="UP001315278">
    <property type="component" value="Unassembled WGS sequence"/>
</dbReference>
<sequence length="461" mass="50211">MAYWGIAMSHWYPLWYPPSPAALKAGSEAVASAMAAPTQTPREADYIAAIAAFYRDSDKLNHQTRAIAYEKAMQQVHERYPDDREAAVFYALALNASALKTDKTFANQTKAAEILNKIWKEEPNHPGVVHYLIHSDDSPQLAAAGLDAAICYAKVAPDVPHALHMPSHIFTRLGMWQQSIDSNRAAHTAALNYVRQSHGPGSFDQETLHTMDYLEYAYLQIAEDGRAKEVVDELAGFRQSEGANLAGAYAIAAIPVRYALERHDWPAAAALSEPAIGFPLERFPWAEAMIAYGRALGDAKTGNIAGAQTEIDRLQSLEDKLKGNDAYWANQVGVQRLAAAGILARARGDDKSAVSLLRAAVDLDATMDKHPATPSSVLPARELLGDLLLELNQPAAALMEYRAMLSTDPNRFRSLLGEARAAKQTGDAVTARDAYQKLVALSKPDGAMRPELAEATSYLTN</sequence>
<keyword evidence="2" id="KW-1185">Reference proteome</keyword>
<reference evidence="2" key="1">
    <citation type="journal article" date="2021" name="ISME J.">
        <title>Evolutionary origin and ecological implication of a unique nif island in free-living Bradyrhizobium lineages.</title>
        <authorList>
            <person name="Tao J."/>
        </authorList>
    </citation>
    <scope>NUCLEOTIDE SEQUENCE [LARGE SCALE GENOMIC DNA]</scope>
    <source>
        <strain evidence="2">SZCCT0434</strain>
    </source>
</reference>
<dbReference type="SUPFAM" id="SSF48452">
    <property type="entry name" value="TPR-like"/>
    <property type="match status" value="1"/>
</dbReference>
<comment type="caution">
    <text evidence="1">The sequence shown here is derived from an EMBL/GenBank/DDBJ whole genome shotgun (WGS) entry which is preliminary data.</text>
</comment>